<evidence type="ECO:0000313" key="1">
    <source>
        <dbReference type="EMBL" id="GAA5497204.1"/>
    </source>
</evidence>
<name>A0ABP9V3G5_9BACT</name>
<keyword evidence="2" id="KW-1185">Reference proteome</keyword>
<proteinExistence type="predicted"/>
<comment type="caution">
    <text evidence="1">The sequence shown here is derived from an EMBL/GenBank/DDBJ whole genome shotgun (WGS) entry which is preliminary data.</text>
</comment>
<organism evidence="1 2">
    <name type="scientific">Rubritalea halochordaticola</name>
    <dbReference type="NCBI Taxonomy" id="714537"/>
    <lineage>
        <taxon>Bacteria</taxon>
        <taxon>Pseudomonadati</taxon>
        <taxon>Verrucomicrobiota</taxon>
        <taxon>Verrucomicrobiia</taxon>
        <taxon>Verrucomicrobiales</taxon>
        <taxon>Rubritaleaceae</taxon>
        <taxon>Rubritalea</taxon>
    </lineage>
</organism>
<protein>
    <submittedName>
        <fullName evidence="1">Uncharacterized protein</fullName>
    </submittedName>
</protein>
<evidence type="ECO:0000313" key="2">
    <source>
        <dbReference type="Proteomes" id="UP001424741"/>
    </source>
</evidence>
<reference evidence="1 2" key="1">
    <citation type="submission" date="2024-02" db="EMBL/GenBank/DDBJ databases">
        <title>Rubritalea halochordaticola NBRC 107102.</title>
        <authorList>
            <person name="Ichikawa N."/>
            <person name="Katano-Makiyama Y."/>
            <person name="Hidaka K."/>
        </authorList>
    </citation>
    <scope>NUCLEOTIDE SEQUENCE [LARGE SCALE GENOMIC DNA]</scope>
    <source>
        <strain evidence="1 2">NBRC 107102</strain>
    </source>
</reference>
<accession>A0ABP9V3G5</accession>
<sequence length="250" mass="25665">MLGTLDEHPAGVGVTAFGDGALSAFGSAGVFAGDESEEGHEFARVAEAAQISEFADDGHGGDFLEAFAGHEGAYDGLPFPVVEELLEFVGEACNAFDAGINGLQVFLQHNFVSVVGKGEVAEVAHVGGGPVGLAFVVEADAQKERSKALLGTGEVITGIRAGAADIAHGFVQGGRDAHGGDVAVAEGFGDEFGIAFVGLDLFAGFAFGFGWRHDDAFDAQLDELAGEHEAGRTGFVADFELLEFDAELLG</sequence>
<dbReference type="EMBL" id="BAABRL010000013">
    <property type="protein sequence ID" value="GAA5497204.1"/>
    <property type="molecule type" value="Genomic_DNA"/>
</dbReference>
<dbReference type="Proteomes" id="UP001424741">
    <property type="component" value="Unassembled WGS sequence"/>
</dbReference>
<gene>
    <name evidence="1" type="ORF">Rhal01_03397</name>
</gene>